<reference evidence="12" key="1">
    <citation type="submission" date="2025-08" db="UniProtKB">
        <authorList>
            <consortium name="RefSeq"/>
        </authorList>
    </citation>
    <scope>IDENTIFICATION</scope>
</reference>
<dbReference type="Proteomes" id="UP000189703">
    <property type="component" value="Unplaced"/>
</dbReference>
<dbReference type="FunFam" id="3.80.10.10:FF:000400">
    <property type="entry name" value="Nuclear pore complex protein NUP107"/>
    <property type="match status" value="1"/>
</dbReference>
<keyword evidence="9" id="KW-1133">Transmembrane helix</keyword>
<dbReference type="InterPro" id="IPR051848">
    <property type="entry name" value="PGIP"/>
</dbReference>
<organism evidence="11 12">
    <name type="scientific">Nelumbo nucifera</name>
    <name type="common">Sacred lotus</name>
    <dbReference type="NCBI Taxonomy" id="4432"/>
    <lineage>
        <taxon>Eukaryota</taxon>
        <taxon>Viridiplantae</taxon>
        <taxon>Streptophyta</taxon>
        <taxon>Embryophyta</taxon>
        <taxon>Tracheophyta</taxon>
        <taxon>Spermatophyta</taxon>
        <taxon>Magnoliopsida</taxon>
        <taxon>Proteales</taxon>
        <taxon>Nelumbonaceae</taxon>
        <taxon>Nelumbo</taxon>
    </lineage>
</organism>
<evidence type="ECO:0000256" key="4">
    <source>
        <dbReference type="ARBA" id="ARBA00022729"/>
    </source>
</evidence>
<evidence type="ECO:0000256" key="6">
    <source>
        <dbReference type="ARBA" id="ARBA00023136"/>
    </source>
</evidence>
<dbReference type="AlphaFoldDB" id="A0A1U8A8E6"/>
<proteinExistence type="inferred from homology"/>
<keyword evidence="6 9" id="KW-0472">Membrane</keyword>
<dbReference type="OrthoDB" id="676979at2759"/>
<dbReference type="PANTHER" id="PTHR48059:SF4">
    <property type="entry name" value="POLYGALACTURONASE INHIBITOR 1-RELATED"/>
    <property type="match status" value="1"/>
</dbReference>
<feature type="compositionally biased region" description="Basic and acidic residues" evidence="8">
    <location>
        <begin position="1"/>
        <end position="14"/>
    </location>
</feature>
<evidence type="ECO:0000256" key="9">
    <source>
        <dbReference type="SAM" id="Phobius"/>
    </source>
</evidence>
<evidence type="ECO:0000256" key="1">
    <source>
        <dbReference type="ARBA" id="ARBA00004196"/>
    </source>
</evidence>
<evidence type="ECO:0000256" key="7">
    <source>
        <dbReference type="ARBA" id="ARBA00038043"/>
    </source>
</evidence>
<sequence>MISGRRHEQVELKMKAPSPSSSGPGLVFIYSLSLILFLLFSFLPSSTFASSARCHPEDKKVLLGFKESIYVHPALTQWDPNTDCCDWAFVKCDANTNRVTQLFIAVTTIVGPIPPGIGDLPYLEFLDLSVLNNAELPGSIPDSFAKLQRLKTLSITLTPLSCRIPQFLGQLKSLEWLDLSRNKLYGPIPASLGKLKHLVNLRLHGNNLTGRIPHSLRQLNPYLVSMYNKLTGDASMLLRPDSSVRWIVLSDNRLNFDMSKVRFPQNLTGLYLSHNRIRGSIPEEITKLELLQVFDVSYNRLCGRIPVGGNVQQLGNYSFVHNRCLCGPPLPDEC</sequence>
<dbReference type="GeneID" id="104597760"/>
<keyword evidence="11" id="KW-1185">Reference proteome</keyword>
<keyword evidence="3" id="KW-0433">Leucine-rich repeat</keyword>
<evidence type="ECO:0000256" key="3">
    <source>
        <dbReference type="ARBA" id="ARBA00022614"/>
    </source>
</evidence>
<dbReference type="RefSeq" id="XP_010257786.1">
    <property type="nucleotide sequence ID" value="XM_010259484.1"/>
</dbReference>
<dbReference type="STRING" id="4432.A0A1U8A8E6"/>
<evidence type="ECO:0000256" key="8">
    <source>
        <dbReference type="SAM" id="MobiDB-lite"/>
    </source>
</evidence>
<dbReference type="PROSITE" id="PS51450">
    <property type="entry name" value="LRR"/>
    <property type="match status" value="1"/>
</dbReference>
<dbReference type="PANTHER" id="PTHR48059">
    <property type="entry name" value="POLYGALACTURONASE INHIBITOR 1"/>
    <property type="match status" value="1"/>
</dbReference>
<feature type="domain" description="Leucine-rich repeat-containing N-terminal plant-type" evidence="10">
    <location>
        <begin position="55"/>
        <end position="93"/>
    </location>
</feature>
<dbReference type="GO" id="GO:0016020">
    <property type="term" value="C:membrane"/>
    <property type="evidence" value="ECO:0007669"/>
    <property type="project" value="UniProtKB-SubCell"/>
</dbReference>
<dbReference type="InterPro" id="IPR032675">
    <property type="entry name" value="LRR_dom_sf"/>
</dbReference>
<dbReference type="OMA" id="HNKFAFD"/>
<protein>
    <submittedName>
        <fullName evidence="12">Polygalacturonase inhibitor-like</fullName>
    </submittedName>
</protein>
<name>A0A1U8A8E6_NELNU</name>
<comment type="similarity">
    <text evidence="7">Belongs to the polygalacturonase-inhibiting protein family.</text>
</comment>
<dbReference type="InParanoid" id="A0A1U8A8E6"/>
<evidence type="ECO:0000259" key="10">
    <source>
        <dbReference type="Pfam" id="PF08263"/>
    </source>
</evidence>
<keyword evidence="4" id="KW-0732">Signal</keyword>
<evidence type="ECO:0000313" key="12">
    <source>
        <dbReference type="RefSeq" id="XP_010257786.1"/>
    </source>
</evidence>
<keyword evidence="5" id="KW-0677">Repeat</keyword>
<dbReference type="Gene3D" id="3.80.10.10">
    <property type="entry name" value="Ribonuclease Inhibitor"/>
    <property type="match status" value="1"/>
</dbReference>
<evidence type="ECO:0000256" key="5">
    <source>
        <dbReference type="ARBA" id="ARBA00022737"/>
    </source>
</evidence>
<accession>A0A1U8A8E6</accession>
<keyword evidence="9" id="KW-0812">Transmembrane</keyword>
<dbReference type="InterPro" id="IPR013210">
    <property type="entry name" value="LRR_N_plant-typ"/>
</dbReference>
<dbReference type="KEGG" id="nnu:104597760"/>
<evidence type="ECO:0000256" key="2">
    <source>
        <dbReference type="ARBA" id="ARBA00004370"/>
    </source>
</evidence>
<dbReference type="InterPro" id="IPR001611">
    <property type="entry name" value="Leu-rich_rpt"/>
</dbReference>
<dbReference type="Pfam" id="PF08263">
    <property type="entry name" value="LRRNT_2"/>
    <property type="match status" value="1"/>
</dbReference>
<feature type="transmembrane region" description="Helical" evidence="9">
    <location>
        <begin position="21"/>
        <end position="43"/>
    </location>
</feature>
<dbReference type="eggNOG" id="ENOG502SKW6">
    <property type="taxonomic scope" value="Eukaryota"/>
</dbReference>
<dbReference type="SUPFAM" id="SSF52058">
    <property type="entry name" value="L domain-like"/>
    <property type="match status" value="1"/>
</dbReference>
<comment type="subcellular location">
    <subcellularLocation>
        <location evidence="1">Cell envelope</location>
    </subcellularLocation>
    <subcellularLocation>
        <location evidence="2">Membrane</location>
    </subcellularLocation>
</comment>
<dbReference type="Pfam" id="PF00560">
    <property type="entry name" value="LRR_1"/>
    <property type="match status" value="3"/>
</dbReference>
<feature type="region of interest" description="Disordered" evidence="8">
    <location>
        <begin position="1"/>
        <end position="22"/>
    </location>
</feature>
<evidence type="ECO:0000313" key="11">
    <source>
        <dbReference type="Proteomes" id="UP000189703"/>
    </source>
</evidence>
<gene>
    <name evidence="12" type="primary">LOC104597760</name>
</gene>